<dbReference type="AlphaFoldDB" id="A0A7T8JZS1"/>
<proteinExistence type="predicted"/>
<gene>
    <name evidence="1" type="ORF">FKW44_015573</name>
</gene>
<dbReference type="EMBL" id="CP045899">
    <property type="protein sequence ID" value="QQP41262.1"/>
    <property type="molecule type" value="Genomic_DNA"/>
</dbReference>
<reference evidence="2" key="1">
    <citation type="submission" date="2021-01" db="EMBL/GenBank/DDBJ databases">
        <title>Caligus Genome Assembly.</title>
        <authorList>
            <person name="Gallardo-Escarate C."/>
        </authorList>
    </citation>
    <scope>NUCLEOTIDE SEQUENCE [LARGE SCALE GENOMIC DNA]</scope>
</reference>
<keyword evidence="2" id="KW-1185">Reference proteome</keyword>
<dbReference type="Proteomes" id="UP000595437">
    <property type="component" value="Chromosome 10"/>
</dbReference>
<evidence type="ECO:0000313" key="2">
    <source>
        <dbReference type="Proteomes" id="UP000595437"/>
    </source>
</evidence>
<accession>A0A7T8JZS1</accession>
<dbReference type="GO" id="GO:0003676">
    <property type="term" value="F:nucleic acid binding"/>
    <property type="evidence" value="ECO:0007669"/>
    <property type="project" value="InterPro"/>
</dbReference>
<dbReference type="OrthoDB" id="6571716at2759"/>
<dbReference type="Gene3D" id="3.30.420.10">
    <property type="entry name" value="Ribonuclease H-like superfamily/Ribonuclease H"/>
    <property type="match status" value="1"/>
</dbReference>
<dbReference type="InterPro" id="IPR036397">
    <property type="entry name" value="RNaseH_sf"/>
</dbReference>
<sequence length="59" mass="6779">MKKKAGANNFITQQDSARCHTARIIFNLQKVNKVTFWGPETWAPNSSDMNPVDYFFKGK</sequence>
<evidence type="ECO:0000313" key="1">
    <source>
        <dbReference type="EMBL" id="QQP41262.1"/>
    </source>
</evidence>
<protein>
    <submittedName>
        <fullName evidence="1">Uncharacterized protein</fullName>
    </submittedName>
</protein>
<organism evidence="1 2">
    <name type="scientific">Caligus rogercresseyi</name>
    <name type="common">Sea louse</name>
    <dbReference type="NCBI Taxonomy" id="217165"/>
    <lineage>
        <taxon>Eukaryota</taxon>
        <taxon>Metazoa</taxon>
        <taxon>Ecdysozoa</taxon>
        <taxon>Arthropoda</taxon>
        <taxon>Crustacea</taxon>
        <taxon>Multicrustacea</taxon>
        <taxon>Hexanauplia</taxon>
        <taxon>Copepoda</taxon>
        <taxon>Siphonostomatoida</taxon>
        <taxon>Caligidae</taxon>
        <taxon>Caligus</taxon>
    </lineage>
</organism>
<name>A0A7T8JZS1_CALRO</name>